<feature type="compositionally biased region" description="Acidic residues" evidence="1">
    <location>
        <begin position="326"/>
        <end position="340"/>
    </location>
</feature>
<evidence type="ECO:0000256" key="1">
    <source>
        <dbReference type="SAM" id="MobiDB-lite"/>
    </source>
</evidence>
<feature type="compositionally biased region" description="Low complexity" evidence="1">
    <location>
        <begin position="396"/>
        <end position="406"/>
    </location>
</feature>
<gene>
    <name evidence="3" type="ORF">BW727_100284</name>
</gene>
<reference evidence="3 4" key="1">
    <citation type="journal article" date="2014" name="Int. J. Syst. Evol. Microbiol.">
        <title>Jeotgalibaca dankookensis gen. nov., sp. nov., a member of the family Carnobacteriaceae, isolated from seujeot (Korean traditional food).</title>
        <authorList>
            <person name="Lee D.G."/>
            <person name="Trujillo M.E."/>
            <person name="Kang H."/>
            <person name="Ahn T.Y."/>
        </authorList>
    </citation>
    <scope>NUCLEOTIDE SEQUENCE [LARGE SCALE GENOMIC DNA]</scope>
    <source>
        <strain evidence="3 4">EX-07</strain>
    </source>
</reference>
<accession>A0A1S6IMB6</accession>
<dbReference type="KEGG" id="jda:BW727_100284"/>
<keyword evidence="4" id="KW-1185">Reference proteome</keyword>
<organism evidence="3 4">
    <name type="scientific">Jeotgalibaca dankookensis</name>
    <dbReference type="NCBI Taxonomy" id="708126"/>
    <lineage>
        <taxon>Bacteria</taxon>
        <taxon>Bacillati</taxon>
        <taxon>Bacillota</taxon>
        <taxon>Bacilli</taxon>
        <taxon>Lactobacillales</taxon>
        <taxon>Carnobacteriaceae</taxon>
        <taxon>Jeotgalibaca</taxon>
    </lineage>
</organism>
<dbReference type="RefSeq" id="WP_062468140.1">
    <property type="nucleotide sequence ID" value="NZ_BBYN01000005.1"/>
</dbReference>
<evidence type="ECO:0000256" key="2">
    <source>
        <dbReference type="SAM" id="Phobius"/>
    </source>
</evidence>
<keyword evidence="2" id="KW-1133">Transmembrane helix</keyword>
<feature type="compositionally biased region" description="Pro residues" evidence="1">
    <location>
        <begin position="365"/>
        <end position="375"/>
    </location>
</feature>
<dbReference type="STRING" id="708126.BW727_100284"/>
<dbReference type="AlphaFoldDB" id="A0A1S6IMB6"/>
<dbReference type="OrthoDB" id="2155748at2"/>
<sequence>MKKKEIAIVIFLGILTLFVIVAGLRYRGEQRLALGKSDYEEVNQTELFEERQLKQEKKKRAKFLAAFDDKREENTVADFLQYVKYAKGDTNVAFYGQIEEDAKWAVDNMTQLAKERAFTEMETHYVSTIDSENENSSAVESLVALKPDVVFYHTKLANTDNEIDEIFATYASMKDSLPEALIVLVTQIPEPSEAEEDESIYQEGIKELMDLSLEYKIPVFNVHDQIIEQLQVKKAEVSSLYDESGILKPETVELFKNLILTNIKELKIDTRTAYILNGEPAEVDIVIEVYPDEVEVESEVLPEPESESEEVIVPEMEYLPPVEEPAYQEEESVEVEEEWIEQPQVETWEPEVSDDYEEDTWTPPASVPAPQPQPESKPDPKPEPEPVKPVPPVQPSNPVVPEEPVEPTNPVPPPPPLEPDWESY</sequence>
<feature type="compositionally biased region" description="Pro residues" evidence="1">
    <location>
        <begin position="407"/>
        <end position="418"/>
    </location>
</feature>
<dbReference type="EMBL" id="CP019728">
    <property type="protein sequence ID" value="AQS52692.1"/>
    <property type="molecule type" value="Genomic_DNA"/>
</dbReference>
<keyword evidence="2" id="KW-0812">Transmembrane</keyword>
<feature type="compositionally biased region" description="Basic and acidic residues" evidence="1">
    <location>
        <begin position="376"/>
        <end position="386"/>
    </location>
</feature>
<feature type="transmembrane region" description="Helical" evidence="2">
    <location>
        <begin position="6"/>
        <end position="26"/>
    </location>
</feature>
<protein>
    <submittedName>
        <fullName evidence="3">Uncharacterized protein</fullName>
    </submittedName>
</protein>
<feature type="region of interest" description="Disordered" evidence="1">
    <location>
        <begin position="324"/>
        <end position="424"/>
    </location>
</feature>
<evidence type="ECO:0000313" key="3">
    <source>
        <dbReference type="EMBL" id="AQS52692.1"/>
    </source>
</evidence>
<feature type="compositionally biased region" description="Acidic residues" evidence="1">
    <location>
        <begin position="348"/>
        <end position="360"/>
    </location>
</feature>
<proteinExistence type="predicted"/>
<name>A0A1S6IMB6_9LACT</name>
<evidence type="ECO:0000313" key="4">
    <source>
        <dbReference type="Proteomes" id="UP000188993"/>
    </source>
</evidence>
<dbReference type="Proteomes" id="UP000188993">
    <property type="component" value="Chromosome"/>
</dbReference>
<keyword evidence="2" id="KW-0472">Membrane</keyword>